<gene>
    <name evidence="10" type="primary">CSON000428</name>
</gene>
<dbReference type="Pfam" id="PF02171">
    <property type="entry name" value="Piwi"/>
    <property type="match status" value="1"/>
</dbReference>
<dbReference type="Pfam" id="PF02170">
    <property type="entry name" value="PAZ"/>
    <property type="match status" value="1"/>
</dbReference>
<dbReference type="GO" id="GO:0004521">
    <property type="term" value="F:RNA endonuclease activity"/>
    <property type="evidence" value="ECO:0007669"/>
    <property type="project" value="UniProtKB-ARBA"/>
</dbReference>
<dbReference type="SMART" id="SM00950">
    <property type="entry name" value="Piwi"/>
    <property type="match status" value="1"/>
</dbReference>
<proteinExistence type="inferred from homology"/>
<feature type="compositionally biased region" description="Basic residues" evidence="7">
    <location>
        <begin position="46"/>
        <end position="60"/>
    </location>
</feature>
<dbReference type="PROSITE" id="PS50821">
    <property type="entry name" value="PAZ"/>
    <property type="match status" value="1"/>
</dbReference>
<dbReference type="GO" id="GO:0061157">
    <property type="term" value="P:mRNA destabilization"/>
    <property type="evidence" value="ECO:0007669"/>
    <property type="project" value="UniProtKB-ARBA"/>
</dbReference>
<dbReference type="PANTHER" id="PTHR22891">
    <property type="entry name" value="EUKARYOTIC TRANSLATION INITIATION FACTOR 2C"/>
    <property type="match status" value="1"/>
</dbReference>
<dbReference type="Gene3D" id="3.40.50.2300">
    <property type="match status" value="1"/>
</dbReference>
<dbReference type="SUPFAM" id="SSF101690">
    <property type="entry name" value="PAZ domain"/>
    <property type="match status" value="1"/>
</dbReference>
<evidence type="ECO:0000256" key="5">
    <source>
        <dbReference type="ARBA" id="ARBA00023158"/>
    </source>
</evidence>
<comment type="subcellular location">
    <subcellularLocation>
        <location evidence="1">Cytoplasm</location>
    </subcellularLocation>
</comment>
<dbReference type="GO" id="GO:0003723">
    <property type="term" value="F:RNA binding"/>
    <property type="evidence" value="ECO:0007669"/>
    <property type="project" value="UniProtKB-KW"/>
</dbReference>
<dbReference type="OMA" id="HRANHIQ"/>
<comment type="similarity">
    <text evidence="6">Belongs to the argonaute family. Piwi subfamily.</text>
</comment>
<dbReference type="InterPro" id="IPR012337">
    <property type="entry name" value="RNaseH-like_sf"/>
</dbReference>
<dbReference type="InterPro" id="IPR036085">
    <property type="entry name" value="PAZ_dom_sf"/>
</dbReference>
<evidence type="ECO:0000259" key="8">
    <source>
        <dbReference type="PROSITE" id="PS50821"/>
    </source>
</evidence>
<evidence type="ECO:0000256" key="2">
    <source>
        <dbReference type="ARBA" id="ARBA00022473"/>
    </source>
</evidence>
<dbReference type="SUPFAM" id="SSF53098">
    <property type="entry name" value="Ribonuclease H-like"/>
    <property type="match status" value="1"/>
</dbReference>
<evidence type="ECO:0000256" key="3">
    <source>
        <dbReference type="ARBA" id="ARBA00022490"/>
    </source>
</evidence>
<dbReference type="Pfam" id="PF23278">
    <property type="entry name" value="Piwi_N"/>
    <property type="match status" value="1"/>
</dbReference>
<dbReference type="VEuPathDB" id="VectorBase:CSON000428"/>
<evidence type="ECO:0000256" key="1">
    <source>
        <dbReference type="ARBA" id="ARBA00004496"/>
    </source>
</evidence>
<dbReference type="EMBL" id="UFQT01001075">
    <property type="protein sequence ID" value="SSX28759.1"/>
    <property type="molecule type" value="Genomic_DNA"/>
</dbReference>
<evidence type="ECO:0000259" key="9">
    <source>
        <dbReference type="PROSITE" id="PS50822"/>
    </source>
</evidence>
<dbReference type="InterPro" id="IPR003100">
    <property type="entry name" value="PAZ_dom"/>
</dbReference>
<dbReference type="GO" id="GO:0043186">
    <property type="term" value="C:P granule"/>
    <property type="evidence" value="ECO:0007669"/>
    <property type="project" value="UniProtKB-ARBA"/>
</dbReference>
<feature type="region of interest" description="Disordered" evidence="7">
    <location>
        <begin position="1"/>
        <end position="61"/>
    </location>
</feature>
<dbReference type="CDD" id="cd02845">
    <property type="entry name" value="PAZ_piwi_like"/>
    <property type="match status" value="1"/>
</dbReference>
<sequence>MDNNDRAHGKFSRSNGIAFPQPGPSGESRHEFKRTHENQTEYQPGKRQRTGPRHGKIVRRPRVDLEATLPPDIQKSQHRANHIQDQQVIRLKSNFFHLTTNNRYTVYLYSVKFEPEYEETRYKKGIFYRFVENNEEFLNIGKIFNGSNLYTTSKLENDVTTLEGKDNMTDNDVKITIKFDKSLSTLHSSEEIYQSLNTILRRAIEGLSLTLIRRNLYDPEEKTTLYDLKLEIWPGYVTSVRQRDAGLLMCCEFNNKIMRTESVYDDYMRCRCNLRDWKEAFKKEVLGSTVLTNYNKRTYRIDDVHFEADPQSTFDIKDGKCSYYDYYHTKYGITIKDLRQPLLIHNSKKKQRNQIDKAKRGDDFDQIMLIPELCYITGLSDGMRSNNNAMKAIANKTRLDASARVRRLDKFQKRINATEKSRSVLENYFMTLNPNLVEFEGRLIPKPKILFDRNQGLQIEGDFSRNLVNKGLFRPGLLDNWVVLSTERYKKETHDFCRTLKESVQSAGLQINYPRDIYFLRYDNKHEYYKELQKLANKDPQIILIVVPNNQEDRYKAIKKFSCITRIIPTQVVMAKTILLKSGGGRNLSVATKVAVQMSCKIGGAPWAVRIPLEGILIIGFDVSHNKQNGKSFSAMVACFDHNLAQFFSCVSEHKYGEQISTDFTLNVQKAIKAYQAENYEKKLTRLVIYRDGVGEGQIAQVLEYEKKPVEETLKTQFGEDFGFAFVIVNKKTKTRIFHQSRGYEGNPPAGTVCDTHITLPERYDFFLIPADCRHGAVSPTYFNVIHDTTRLAPAIMQKLTYHLCFGYFNWSNAITVPDVVKYAGKLAFLCSQYLQEKPPHWQEKSLYFL</sequence>
<dbReference type="SMART" id="SM00949">
    <property type="entry name" value="PAZ"/>
    <property type="match status" value="1"/>
</dbReference>
<dbReference type="InterPro" id="IPR036397">
    <property type="entry name" value="RNaseH_sf"/>
</dbReference>
<dbReference type="AlphaFoldDB" id="A0A336MII6"/>
<feature type="domain" description="Piwi" evidence="9">
    <location>
        <begin position="542"/>
        <end position="836"/>
    </location>
</feature>
<reference evidence="10" key="1">
    <citation type="submission" date="2018-07" db="EMBL/GenBank/DDBJ databases">
        <authorList>
            <person name="Quirk P.G."/>
            <person name="Krulwich T.A."/>
        </authorList>
    </citation>
    <scope>NUCLEOTIDE SEQUENCE</scope>
</reference>
<dbReference type="FunFam" id="2.170.260.10:FF:000003">
    <property type="entry name" value="Piwi-like RNA-mediated gene silencing 2"/>
    <property type="match status" value="1"/>
</dbReference>
<dbReference type="GO" id="GO:0034587">
    <property type="term" value="P:piRNA processing"/>
    <property type="evidence" value="ECO:0007669"/>
    <property type="project" value="UniProtKB-ARBA"/>
</dbReference>
<accession>A0A336MII6</accession>
<feature type="domain" description="PAZ" evidence="8">
    <location>
        <begin position="262"/>
        <end position="378"/>
    </location>
</feature>
<evidence type="ECO:0000256" key="4">
    <source>
        <dbReference type="ARBA" id="ARBA00022884"/>
    </source>
</evidence>
<dbReference type="CDD" id="cd04658">
    <property type="entry name" value="Piwi_piwi-like_Euk"/>
    <property type="match status" value="1"/>
</dbReference>
<dbReference type="GO" id="GO:0035194">
    <property type="term" value="P:regulatory ncRNA-mediated post-transcriptional gene silencing"/>
    <property type="evidence" value="ECO:0007669"/>
    <property type="project" value="UniProtKB-ARBA"/>
</dbReference>
<organism evidence="10">
    <name type="scientific">Culicoides sonorensis</name>
    <name type="common">Biting midge</name>
    <dbReference type="NCBI Taxonomy" id="179676"/>
    <lineage>
        <taxon>Eukaryota</taxon>
        <taxon>Metazoa</taxon>
        <taxon>Ecdysozoa</taxon>
        <taxon>Arthropoda</taxon>
        <taxon>Hexapoda</taxon>
        <taxon>Insecta</taxon>
        <taxon>Pterygota</taxon>
        <taxon>Neoptera</taxon>
        <taxon>Endopterygota</taxon>
        <taxon>Diptera</taxon>
        <taxon>Nematocera</taxon>
        <taxon>Chironomoidea</taxon>
        <taxon>Ceratopogonidae</taxon>
        <taxon>Ceratopogoninae</taxon>
        <taxon>Culicoides</taxon>
        <taxon>Monoculicoides</taxon>
    </lineage>
</organism>
<evidence type="ECO:0000256" key="7">
    <source>
        <dbReference type="SAM" id="MobiDB-lite"/>
    </source>
</evidence>
<evidence type="ECO:0000256" key="6">
    <source>
        <dbReference type="ARBA" id="ARBA00038291"/>
    </source>
</evidence>
<feature type="compositionally biased region" description="Basic and acidic residues" evidence="7">
    <location>
        <begin position="27"/>
        <end position="39"/>
    </location>
</feature>
<keyword evidence="4" id="KW-0694">RNA-binding</keyword>
<dbReference type="InterPro" id="IPR003165">
    <property type="entry name" value="Piwi"/>
</dbReference>
<protein>
    <submittedName>
        <fullName evidence="10">CSON000428 protein</fullName>
    </submittedName>
</protein>
<evidence type="ECO:0000313" key="10">
    <source>
        <dbReference type="EMBL" id="SSX28759.1"/>
    </source>
</evidence>
<keyword evidence="2" id="KW-0217">Developmental protein</keyword>
<dbReference type="Gene3D" id="2.170.260.10">
    <property type="entry name" value="paz domain"/>
    <property type="match status" value="1"/>
</dbReference>
<keyword evidence="3" id="KW-0963">Cytoplasm</keyword>
<dbReference type="Gene3D" id="3.30.420.10">
    <property type="entry name" value="Ribonuclease H-like superfamily/Ribonuclease H"/>
    <property type="match status" value="1"/>
</dbReference>
<name>A0A336MII6_CULSO</name>
<keyword evidence="5" id="KW-0943">RNA-mediated gene silencing</keyword>
<dbReference type="PROSITE" id="PS50822">
    <property type="entry name" value="PIWI"/>
    <property type="match status" value="1"/>
</dbReference>